<evidence type="ECO:0000259" key="14">
    <source>
        <dbReference type="Pfam" id="PF07715"/>
    </source>
</evidence>
<evidence type="ECO:0000256" key="8">
    <source>
        <dbReference type="ARBA" id="ARBA00023136"/>
    </source>
</evidence>
<dbReference type="PROSITE" id="PS52016">
    <property type="entry name" value="TONB_DEPENDENT_REC_3"/>
    <property type="match status" value="1"/>
</dbReference>
<evidence type="ECO:0000256" key="11">
    <source>
        <dbReference type="RuleBase" id="RU003357"/>
    </source>
</evidence>
<comment type="caution">
    <text evidence="15">The sequence shown here is derived from an EMBL/GenBank/DDBJ whole genome shotgun (WGS) entry which is preliminary data.</text>
</comment>
<dbReference type="RefSeq" id="WP_087583911.1">
    <property type="nucleotide sequence ID" value="NZ_CABMKR010000001.1"/>
</dbReference>
<keyword evidence="9 10" id="KW-0998">Cell outer membrane</keyword>
<dbReference type="Pfam" id="PF07715">
    <property type="entry name" value="Plug"/>
    <property type="match status" value="1"/>
</dbReference>
<evidence type="ECO:0000256" key="7">
    <source>
        <dbReference type="ARBA" id="ARBA00023077"/>
    </source>
</evidence>
<dbReference type="GO" id="GO:0015344">
    <property type="term" value="F:siderophore uptake transmembrane transporter activity"/>
    <property type="evidence" value="ECO:0007669"/>
    <property type="project" value="TreeGrafter"/>
</dbReference>
<feature type="chain" id="PRO_5012554334" evidence="12">
    <location>
        <begin position="22"/>
        <end position="652"/>
    </location>
</feature>
<comment type="subcellular location">
    <subcellularLocation>
        <location evidence="1 10">Cell outer membrane</location>
        <topology evidence="1 10">Multi-pass membrane protein</topology>
    </subcellularLocation>
</comment>
<dbReference type="InterPro" id="IPR037066">
    <property type="entry name" value="Plug_dom_sf"/>
</dbReference>
<dbReference type="InterPro" id="IPR039426">
    <property type="entry name" value="TonB-dep_rcpt-like"/>
</dbReference>
<evidence type="ECO:0000256" key="1">
    <source>
        <dbReference type="ARBA" id="ARBA00004571"/>
    </source>
</evidence>
<keyword evidence="2 10" id="KW-0813">Transport</keyword>
<evidence type="ECO:0000256" key="10">
    <source>
        <dbReference type="PROSITE-ProRule" id="PRU01360"/>
    </source>
</evidence>
<evidence type="ECO:0000256" key="12">
    <source>
        <dbReference type="SAM" id="SignalP"/>
    </source>
</evidence>
<evidence type="ECO:0000256" key="6">
    <source>
        <dbReference type="ARBA" id="ARBA00023065"/>
    </source>
</evidence>
<evidence type="ECO:0000256" key="3">
    <source>
        <dbReference type="ARBA" id="ARBA00022452"/>
    </source>
</evidence>
<evidence type="ECO:0000259" key="13">
    <source>
        <dbReference type="Pfam" id="PF00593"/>
    </source>
</evidence>
<dbReference type="CDD" id="cd01347">
    <property type="entry name" value="ligand_gated_channel"/>
    <property type="match status" value="1"/>
</dbReference>
<dbReference type="PANTHER" id="PTHR30069:SF53">
    <property type="entry name" value="COLICIN I RECEPTOR-RELATED"/>
    <property type="match status" value="1"/>
</dbReference>
<accession>A0A1Y5MW19</accession>
<feature type="domain" description="TonB-dependent receptor-like beta-barrel" evidence="13">
    <location>
        <begin position="195"/>
        <end position="622"/>
    </location>
</feature>
<dbReference type="InterPro" id="IPR000531">
    <property type="entry name" value="Beta-barrel_TonB"/>
</dbReference>
<dbReference type="GO" id="GO:0044718">
    <property type="term" value="P:siderophore transmembrane transport"/>
    <property type="evidence" value="ECO:0007669"/>
    <property type="project" value="TreeGrafter"/>
</dbReference>
<evidence type="ECO:0000313" key="16">
    <source>
        <dbReference type="Proteomes" id="UP000195967"/>
    </source>
</evidence>
<feature type="signal peptide" evidence="12">
    <location>
        <begin position="1"/>
        <end position="21"/>
    </location>
</feature>
<keyword evidence="3 10" id="KW-1134">Transmembrane beta strand</keyword>
<keyword evidence="6" id="KW-0406">Ion transport</keyword>
<dbReference type="GO" id="GO:0009279">
    <property type="term" value="C:cell outer membrane"/>
    <property type="evidence" value="ECO:0007669"/>
    <property type="project" value="UniProtKB-SubCell"/>
</dbReference>
<dbReference type="Proteomes" id="UP000195967">
    <property type="component" value="Unassembled WGS sequence"/>
</dbReference>
<dbReference type="Pfam" id="PF00593">
    <property type="entry name" value="TonB_dep_Rec_b-barrel"/>
    <property type="match status" value="1"/>
</dbReference>
<evidence type="ECO:0000256" key="5">
    <source>
        <dbReference type="ARBA" id="ARBA00022729"/>
    </source>
</evidence>
<dbReference type="InterPro" id="IPR012910">
    <property type="entry name" value="Plug_dom"/>
</dbReference>
<dbReference type="Gene3D" id="2.40.170.20">
    <property type="entry name" value="TonB-dependent receptor, beta-barrel domain"/>
    <property type="match status" value="1"/>
</dbReference>
<gene>
    <name evidence="15" type="ORF">B9N62_00545</name>
</gene>
<keyword evidence="5 12" id="KW-0732">Signal</keyword>
<keyword evidence="4 10" id="KW-0812">Transmembrane</keyword>
<evidence type="ECO:0000256" key="9">
    <source>
        <dbReference type="ARBA" id="ARBA00023237"/>
    </source>
</evidence>
<comment type="similarity">
    <text evidence="10 11">Belongs to the TonB-dependent receptor family.</text>
</comment>
<dbReference type="PANTHER" id="PTHR30069">
    <property type="entry name" value="TONB-DEPENDENT OUTER MEMBRANE RECEPTOR"/>
    <property type="match status" value="1"/>
</dbReference>
<dbReference type="EMBL" id="NDYO01000001">
    <property type="protein sequence ID" value="OUT12718.1"/>
    <property type="molecule type" value="Genomic_DNA"/>
</dbReference>
<keyword evidence="8 10" id="KW-0472">Membrane</keyword>
<name>A0A1Y5MW19_9BACT</name>
<reference evidence="15 16" key="1">
    <citation type="submission" date="2017-04" db="EMBL/GenBank/DDBJ databases">
        <title>Complete genome of Campylobacter concisus ATCC 33237T and draft genomes for an additional eight well characterized C. concisus strains.</title>
        <authorList>
            <person name="Cornelius A.J."/>
            <person name="Miller W.G."/>
            <person name="Lastovica A.J."/>
            <person name="On S.L."/>
            <person name="French N.P."/>
            <person name="Vandenberg O."/>
            <person name="Biggs P.J."/>
        </authorList>
    </citation>
    <scope>NUCLEOTIDE SEQUENCE [LARGE SCALE GENOMIC DNA]</scope>
    <source>
        <strain evidence="15 16">Lasto28.99</strain>
    </source>
</reference>
<keyword evidence="7 11" id="KW-0798">TonB box</keyword>
<organism evidence="15 16">
    <name type="scientific">Campylobacter concisus</name>
    <dbReference type="NCBI Taxonomy" id="199"/>
    <lineage>
        <taxon>Bacteria</taxon>
        <taxon>Pseudomonadati</taxon>
        <taxon>Campylobacterota</taxon>
        <taxon>Epsilonproteobacteria</taxon>
        <taxon>Campylobacterales</taxon>
        <taxon>Campylobacteraceae</taxon>
        <taxon>Campylobacter</taxon>
    </lineage>
</organism>
<dbReference type="SUPFAM" id="SSF56935">
    <property type="entry name" value="Porins"/>
    <property type="match status" value="1"/>
</dbReference>
<evidence type="ECO:0000256" key="4">
    <source>
        <dbReference type="ARBA" id="ARBA00022692"/>
    </source>
</evidence>
<protein>
    <submittedName>
        <fullName evidence="15">Ligand-gated channel protein</fullName>
    </submittedName>
</protein>
<feature type="domain" description="TonB-dependent receptor plug" evidence="14">
    <location>
        <begin position="42"/>
        <end position="154"/>
    </location>
</feature>
<proteinExistence type="inferred from homology"/>
<evidence type="ECO:0000313" key="15">
    <source>
        <dbReference type="EMBL" id="OUT12718.1"/>
    </source>
</evidence>
<dbReference type="AlphaFoldDB" id="A0A1Y5MW19"/>
<evidence type="ECO:0000256" key="2">
    <source>
        <dbReference type="ARBA" id="ARBA00022448"/>
    </source>
</evidence>
<dbReference type="InterPro" id="IPR036942">
    <property type="entry name" value="Beta-barrel_TonB_sf"/>
</dbReference>
<sequence>MKSALKISICAAIFINLPLFANEDKVLPEVKVVSATGFEQNIKDAPATLSVITKEALEKKNHKDIESMTKDIPSLFGTTPEAANRRGISIRGFSPRFTKILVNGMPVPGDNAYKGLRSVGGSYSFIPPASAISRIEVIRGPMSSLYGSDALGGVINIITDEFSNEFGANLGSSYKFARNKNISGEFYNSLYLHSGLIDDVLSVSVYGKNLNKSEDKISYANREQKDRNFGAKLFFKPDENNDITLELARSDVRYKRTKGKTLASGTNNSSVDLERIKGDAINLSHEARLDNILLQSYLSYGKIKEIAQQNLTLKTLNFDTKGSYFTDNNAFTLGLNAKREKLDEKATTADAANVKRYDVSLYGEDDYHLTKDFILSTGIRYNYDENYGSHVSPRIYGIYNLNDFFALKGGVSTGYATPDIKQRTQDLALPFAGGLGAQLGKSSLKPETSVSYEFGGVYNNNEGFEASLTGFYTSFKDMLGTQRICTPRPGNPCRHKGKIYRRGIWESINIGKAEIYGVELTNEWQVTNALRLNQSYVYTKSKQKDGSQVGKSLNNYPLHTFKFGANYELNRWLNFWSQINYYGRTKNSFSYADDMRAYVIADLGINYNVTKNFSLNLSVYNLFNEFFTTRSNRYDILIADGQKIELGFNLKF</sequence>
<dbReference type="Gene3D" id="2.170.130.10">
    <property type="entry name" value="TonB-dependent receptor, plug domain"/>
    <property type="match status" value="1"/>
</dbReference>